<keyword evidence="2" id="KW-1133">Transmembrane helix</keyword>
<evidence type="ECO:0000313" key="3">
    <source>
        <dbReference type="EMBL" id="RON81170.1"/>
    </source>
</evidence>
<keyword evidence="2" id="KW-0472">Membrane</keyword>
<dbReference type="Proteomes" id="UP000285378">
    <property type="component" value="Unassembled WGS sequence"/>
</dbReference>
<evidence type="ECO:0000256" key="1">
    <source>
        <dbReference type="SAM" id="MobiDB-lite"/>
    </source>
</evidence>
<dbReference type="EMBL" id="MOBX01000013">
    <property type="protein sequence ID" value="RON81170.1"/>
    <property type="molecule type" value="Genomic_DNA"/>
</dbReference>
<evidence type="ECO:0000313" key="4">
    <source>
        <dbReference type="Proteomes" id="UP000285378"/>
    </source>
</evidence>
<keyword evidence="2" id="KW-0812">Transmembrane</keyword>
<dbReference type="OrthoDB" id="7057169at2"/>
<accession>A0A423MDC6</accession>
<feature type="compositionally biased region" description="Polar residues" evidence="1">
    <location>
        <begin position="196"/>
        <end position="212"/>
    </location>
</feature>
<dbReference type="RefSeq" id="WP_123450397.1">
    <property type="nucleotide sequence ID" value="NZ_MOBX01000013.1"/>
</dbReference>
<reference evidence="3 4" key="1">
    <citation type="submission" date="2016-10" db="EMBL/GenBank/DDBJ databases">
        <title>Comparative genome analysis of multiple Pseudomonas spp. focuses on biocontrol and plant growth promoting traits.</title>
        <authorList>
            <person name="Tao X.-Y."/>
            <person name="Taylor C.G."/>
        </authorList>
    </citation>
    <scope>NUCLEOTIDE SEQUENCE [LARGE SCALE GENOMIC DNA]</scope>
    <source>
        <strain evidence="3 4">28B5</strain>
    </source>
</reference>
<organism evidence="3 4">
    <name type="scientific">Pseudomonas fluorescens</name>
    <dbReference type="NCBI Taxonomy" id="294"/>
    <lineage>
        <taxon>Bacteria</taxon>
        <taxon>Pseudomonadati</taxon>
        <taxon>Pseudomonadota</taxon>
        <taxon>Gammaproteobacteria</taxon>
        <taxon>Pseudomonadales</taxon>
        <taxon>Pseudomonadaceae</taxon>
        <taxon>Pseudomonas</taxon>
    </lineage>
</organism>
<proteinExistence type="predicted"/>
<feature type="region of interest" description="Disordered" evidence="1">
    <location>
        <begin position="196"/>
        <end position="215"/>
    </location>
</feature>
<comment type="caution">
    <text evidence="3">The sequence shown here is derived from an EMBL/GenBank/DDBJ whole genome shotgun (WGS) entry which is preliminary data.</text>
</comment>
<feature type="transmembrane region" description="Helical" evidence="2">
    <location>
        <begin position="137"/>
        <end position="165"/>
    </location>
</feature>
<dbReference type="AlphaFoldDB" id="A0A423MDC6"/>
<gene>
    <name evidence="3" type="ORF">BK670_13410</name>
</gene>
<evidence type="ECO:0000256" key="2">
    <source>
        <dbReference type="SAM" id="Phobius"/>
    </source>
</evidence>
<sequence length="234" mass="25386">MHTFSHGDKTVNFTVLSGEVVGSEKRSETRITSTGGNGQVDSNGQAVALQINTVLVVNHEFWIKTADGIEHDIHLRGLDIPLRSGQDISLISAVSNDGKTVLHTHLQNQTAAKTYLIRDGKALNTELGLSPFRWKPLLIAFALWIGIGFVSGVLGFLVGAGYYIYQCVQGSKRKKLLITALDAFLAQLNQRVESQYHTPQSAHTQTADQSEVQAPAKPAAMTAINVGNALARKR</sequence>
<protein>
    <submittedName>
        <fullName evidence="3">Uncharacterized protein</fullName>
    </submittedName>
</protein>
<name>A0A423MDC6_PSEFL</name>